<evidence type="ECO:0000313" key="4">
    <source>
        <dbReference type="EMBL" id="CUQ67360.1"/>
    </source>
</evidence>
<evidence type="ECO:0000313" key="5">
    <source>
        <dbReference type="Proteomes" id="UP000066284"/>
    </source>
</evidence>
<gene>
    <name evidence="4" type="ORF">NITINOP_2388</name>
</gene>
<dbReference type="PANTHER" id="PTHR33619">
    <property type="entry name" value="POLYSACCHARIDE EXPORT PROTEIN GFCE-RELATED"/>
    <property type="match status" value="1"/>
</dbReference>
<sequence length="222" mass="24369">MKIGQPSKMWLSPLAIKGREDLLLIRILLCPFILFLGGCLAGSIPNEVLEEVNRPLPKDFLLGPEDVVEVTVWKNQDLSRIVTVRPDGMISLPLIGDVQASGLTAAQVGEIISKRLSEYKENPSVSVSVKEVNSYYIYVMGEVVHPGKFPLKSYATVLQGISLAGGFTQYASKNRMAVVRIIDKGTPDERQIRIPVRYDDLVTGNGEIGNFQLMSGDTIVVP</sequence>
<accession>A0A0S4KVJ9</accession>
<feature type="domain" description="Soluble ligand binding" evidence="3">
    <location>
        <begin position="136"/>
        <end position="185"/>
    </location>
</feature>
<name>A0A0S4KVJ9_9BACT</name>
<organism evidence="4 5">
    <name type="scientific">Candidatus Nitrospira inopinata</name>
    <dbReference type="NCBI Taxonomy" id="1715989"/>
    <lineage>
        <taxon>Bacteria</taxon>
        <taxon>Pseudomonadati</taxon>
        <taxon>Nitrospirota</taxon>
        <taxon>Nitrospiria</taxon>
        <taxon>Nitrospirales</taxon>
        <taxon>Nitrospiraceae</taxon>
        <taxon>Nitrospira</taxon>
    </lineage>
</organism>
<evidence type="ECO:0000256" key="1">
    <source>
        <dbReference type="ARBA" id="ARBA00022729"/>
    </source>
</evidence>
<dbReference type="Gene3D" id="3.10.560.10">
    <property type="entry name" value="Outer membrane lipoprotein wza domain like"/>
    <property type="match status" value="1"/>
</dbReference>
<dbReference type="InterPro" id="IPR003715">
    <property type="entry name" value="Poly_export_N"/>
</dbReference>
<proteinExistence type="predicted"/>
<reference evidence="5" key="1">
    <citation type="submission" date="2015-09" db="EMBL/GenBank/DDBJ databases">
        <authorList>
            <person name="Daims H."/>
        </authorList>
    </citation>
    <scope>NUCLEOTIDE SEQUENCE [LARGE SCALE GENOMIC DNA]</scope>
</reference>
<dbReference type="Pfam" id="PF02563">
    <property type="entry name" value="Poly_export"/>
    <property type="match status" value="1"/>
</dbReference>
<dbReference type="OrthoDB" id="9808421at2"/>
<dbReference type="GO" id="GO:0015159">
    <property type="term" value="F:polysaccharide transmembrane transporter activity"/>
    <property type="evidence" value="ECO:0007669"/>
    <property type="project" value="InterPro"/>
</dbReference>
<feature type="domain" description="Polysaccharide export protein N-terminal" evidence="2">
    <location>
        <begin position="57"/>
        <end position="130"/>
    </location>
</feature>
<dbReference type="STRING" id="1715989.NITINOP_2388"/>
<dbReference type="Pfam" id="PF10531">
    <property type="entry name" value="SLBB"/>
    <property type="match status" value="1"/>
</dbReference>
<dbReference type="EMBL" id="LN885086">
    <property type="protein sequence ID" value="CUQ67360.1"/>
    <property type="molecule type" value="Genomic_DNA"/>
</dbReference>
<keyword evidence="1" id="KW-0732">Signal</keyword>
<dbReference type="KEGG" id="nio:NITINOP_2388"/>
<dbReference type="InterPro" id="IPR019554">
    <property type="entry name" value="Soluble_ligand-bd"/>
</dbReference>
<dbReference type="RefSeq" id="WP_062485626.1">
    <property type="nucleotide sequence ID" value="NZ_LN885086.1"/>
</dbReference>
<dbReference type="InterPro" id="IPR049712">
    <property type="entry name" value="Poly_export"/>
</dbReference>
<dbReference type="Proteomes" id="UP000066284">
    <property type="component" value="Chromosome 1"/>
</dbReference>
<dbReference type="PANTHER" id="PTHR33619:SF3">
    <property type="entry name" value="POLYSACCHARIDE EXPORT PROTEIN GFCE-RELATED"/>
    <property type="match status" value="1"/>
</dbReference>
<keyword evidence="5" id="KW-1185">Reference proteome</keyword>
<protein>
    <submittedName>
        <fullName evidence="4">Putative Polysaccharide export protein</fullName>
    </submittedName>
</protein>
<dbReference type="AlphaFoldDB" id="A0A0S4KVJ9"/>
<evidence type="ECO:0000259" key="2">
    <source>
        <dbReference type="Pfam" id="PF02563"/>
    </source>
</evidence>
<evidence type="ECO:0000259" key="3">
    <source>
        <dbReference type="Pfam" id="PF10531"/>
    </source>
</evidence>